<feature type="compositionally biased region" description="Gly residues" evidence="1">
    <location>
        <begin position="1029"/>
        <end position="1042"/>
    </location>
</feature>
<name>A0AAN6GG15_9BASI</name>
<sequence length="1072" mass="108934">MATISAGPSALPAAVPALRLRVRAAPPLPGTPFMLPLPPAADYTQLEQLVRGGLASHAHASEDGVLLPAAERELVLEQAGFRILPIYRPADLLRDGDVIDVSIAVKKEKPVKHIKQTARKSVAVGRRDGVRNRRARTESGLQEDAGSGHGAGGSDTESDSELTSQAELEAHELSSSSSDSSDSSSADSSSSSSSSAGSGSSSGSGSGSSAKSKSDSEGSSDSDSDSSDGVSGIPLVSVSAVNTRAQPPASNHTLEAFPLPPAGLISSTLSQAGLIPKSMPASALARDDIDSDGSSSSEPLLTPVSTRQLSKEASGKSARVAAAAPSAPSTSTSQLVPPGAGSAKTMRTNAQKKRKRAVQQEQLREEILRKRQETGTWDYDEPESSAAGQQRSQQTADFAAFVVDHRPSRGDEGHVGKRARLSLDQESDAIVPLGAEAGPSKNGSAPAGSIQINPLRGGSRKPRRQAFTGRQGLANLLGFAPPPASAGASDAAYALPPGFGSLGFDDEDEDVAADAAATQAVPSMPAHVGAAFPSAPISSAPTAALDALAAFDQAKKRRLIQDVDRALAGSFAAAAGDGDQVMEEDRESAPAFDADVLRDIVARAVEEEQEASAIDSKQDRIDAPTMPAAGTSLPSPPHPSSSTAAEAEPSQDNAKREQPKAKKQKQKKQKGHHQARQEEGSISNRAYLERHGFVPPSERPFRSIPVGIIVTRVDCDVWHQQHEEALATAGAQDGEDEAENVPMEEDVVVLDGGQNNHNERTSPLAGQSVPSSDARADSDSDSDSESDTDSFDDDDDDGTGSGGSALQQVRPQAEVARTKAANPAKKVIVIDDNNLSDTSGVEFVSQSRAAPATPANLSNSGSGSSSGPALAAPAAAAAPKSQQKPKADTIAIARSAAPSPIAASNALTLAGAAASLVGSPASSLAQLAALRAKALMSKGQRPHKAGANAASSLASSTTTSLMALAPMAATTGMGMGMAVESNGHAQPGGGLEVLSASAPVPAPVLNGVAGFSGKGVKAGAKKEAVKAGGRAGTGKGKAGGGKHALPVDLDHIPAAQSSAMLDYGGGSDSDSD</sequence>
<keyword evidence="3" id="KW-1185">Reference proteome</keyword>
<evidence type="ECO:0000313" key="2">
    <source>
        <dbReference type="EMBL" id="KAK0539572.1"/>
    </source>
</evidence>
<evidence type="ECO:0000313" key="3">
    <source>
        <dbReference type="Proteomes" id="UP001176521"/>
    </source>
</evidence>
<feature type="region of interest" description="Disordered" evidence="1">
    <location>
        <begin position="728"/>
        <end position="890"/>
    </location>
</feature>
<feature type="compositionally biased region" description="Polar residues" evidence="1">
    <location>
        <begin position="833"/>
        <end position="848"/>
    </location>
</feature>
<reference evidence="2" key="1">
    <citation type="journal article" date="2023" name="PhytoFront">
        <title>Draft Genome Resources of Seven Strains of Tilletia horrida, Causal Agent of Kernel Smut of Rice.</title>
        <authorList>
            <person name="Khanal S."/>
            <person name="Antony Babu S."/>
            <person name="Zhou X.G."/>
        </authorList>
    </citation>
    <scope>NUCLEOTIDE SEQUENCE</scope>
    <source>
        <strain evidence="2">TX3</strain>
    </source>
</reference>
<dbReference type="EMBL" id="JAPDMQ010000029">
    <property type="protein sequence ID" value="KAK0539572.1"/>
    <property type="molecule type" value="Genomic_DNA"/>
</dbReference>
<feature type="compositionally biased region" description="Low complexity" evidence="1">
    <location>
        <begin position="640"/>
        <end position="650"/>
    </location>
</feature>
<organism evidence="2 3">
    <name type="scientific">Tilletia horrida</name>
    <dbReference type="NCBI Taxonomy" id="155126"/>
    <lineage>
        <taxon>Eukaryota</taxon>
        <taxon>Fungi</taxon>
        <taxon>Dikarya</taxon>
        <taxon>Basidiomycota</taxon>
        <taxon>Ustilaginomycotina</taxon>
        <taxon>Exobasidiomycetes</taxon>
        <taxon>Tilletiales</taxon>
        <taxon>Tilletiaceae</taxon>
        <taxon>Tilletia</taxon>
    </lineage>
</organism>
<feature type="compositionally biased region" description="Low complexity" evidence="1">
    <location>
        <begin position="315"/>
        <end position="333"/>
    </location>
</feature>
<feature type="compositionally biased region" description="Polar residues" evidence="1">
    <location>
        <begin position="239"/>
        <end position="253"/>
    </location>
</feature>
<feature type="region of interest" description="Disordered" evidence="1">
    <location>
        <begin position="433"/>
        <end position="464"/>
    </location>
</feature>
<gene>
    <name evidence="2" type="ORF">OC842_000922</name>
</gene>
<dbReference type="Proteomes" id="UP001176521">
    <property type="component" value="Unassembled WGS sequence"/>
</dbReference>
<dbReference type="AlphaFoldDB" id="A0AAN6GG15"/>
<feature type="compositionally biased region" description="Basic residues" evidence="1">
    <location>
        <begin position="661"/>
        <end position="674"/>
    </location>
</feature>
<feature type="compositionally biased region" description="Acidic residues" evidence="1">
    <location>
        <begin position="733"/>
        <end position="748"/>
    </location>
</feature>
<accession>A0AAN6GG15</accession>
<feature type="compositionally biased region" description="Acidic residues" evidence="1">
    <location>
        <begin position="779"/>
        <end position="798"/>
    </location>
</feature>
<comment type="caution">
    <text evidence="2">The sequence shown here is derived from an EMBL/GenBank/DDBJ whole genome shotgun (WGS) entry which is preliminary data.</text>
</comment>
<evidence type="ECO:0000256" key="1">
    <source>
        <dbReference type="SAM" id="MobiDB-lite"/>
    </source>
</evidence>
<feature type="compositionally biased region" description="Low complexity" evidence="1">
    <location>
        <begin position="854"/>
        <end position="890"/>
    </location>
</feature>
<feature type="region of interest" description="Disordered" evidence="1">
    <location>
        <begin position="608"/>
        <end position="701"/>
    </location>
</feature>
<feature type="compositionally biased region" description="Low complexity" evidence="1">
    <location>
        <begin position="174"/>
        <end position="199"/>
    </location>
</feature>
<feature type="compositionally biased region" description="Basic and acidic residues" evidence="1">
    <location>
        <begin position="362"/>
        <end position="373"/>
    </location>
</feature>
<feature type="compositionally biased region" description="Basic and acidic residues" evidence="1">
    <location>
        <begin position="125"/>
        <end position="137"/>
    </location>
</feature>
<feature type="region of interest" description="Disordered" evidence="1">
    <location>
        <begin position="1023"/>
        <end position="1051"/>
    </location>
</feature>
<feature type="region of interest" description="Disordered" evidence="1">
    <location>
        <begin position="278"/>
        <end position="397"/>
    </location>
</feature>
<feature type="compositionally biased region" description="Polar residues" evidence="1">
    <location>
        <begin position="386"/>
        <end position="396"/>
    </location>
</feature>
<feature type="region of interest" description="Disordered" evidence="1">
    <location>
        <begin position="110"/>
        <end position="258"/>
    </location>
</feature>
<proteinExistence type="predicted"/>
<feature type="compositionally biased region" description="Low complexity" evidence="1">
    <location>
        <begin position="207"/>
        <end position="217"/>
    </location>
</feature>
<protein>
    <submittedName>
        <fullName evidence="2">Uncharacterized protein</fullName>
    </submittedName>
</protein>